<reference evidence="3" key="1">
    <citation type="submission" date="2022-11" db="UniProtKB">
        <authorList>
            <consortium name="WormBaseParasite"/>
        </authorList>
    </citation>
    <scope>IDENTIFICATION</scope>
</reference>
<organism evidence="2 3">
    <name type="scientific">Meloidogyne incognita</name>
    <name type="common">Southern root-knot nematode worm</name>
    <name type="synonym">Oxyuris incognita</name>
    <dbReference type="NCBI Taxonomy" id="6306"/>
    <lineage>
        <taxon>Eukaryota</taxon>
        <taxon>Metazoa</taxon>
        <taxon>Ecdysozoa</taxon>
        <taxon>Nematoda</taxon>
        <taxon>Chromadorea</taxon>
        <taxon>Rhabditida</taxon>
        <taxon>Tylenchina</taxon>
        <taxon>Tylenchomorpha</taxon>
        <taxon>Tylenchoidea</taxon>
        <taxon>Meloidogynidae</taxon>
        <taxon>Meloidogyninae</taxon>
        <taxon>Meloidogyne</taxon>
        <taxon>Meloidogyne incognita group</taxon>
    </lineage>
</organism>
<accession>A0A914N0K8</accession>
<evidence type="ECO:0000313" key="2">
    <source>
        <dbReference type="Proteomes" id="UP000887563"/>
    </source>
</evidence>
<dbReference type="AlphaFoldDB" id="A0A914N0K8"/>
<evidence type="ECO:0000256" key="1">
    <source>
        <dbReference type="SAM" id="MobiDB-lite"/>
    </source>
</evidence>
<name>A0A914N0K8_MELIC</name>
<sequence length="65" mass="7443">MNSQFSGEQEQEEQTSLGSNAVNNSVQNEENNGGRVEICSIPKIRFTNFVHSPIFPFFYLTRLNF</sequence>
<evidence type="ECO:0000313" key="3">
    <source>
        <dbReference type="WBParaSite" id="Minc3s03385g33692"/>
    </source>
</evidence>
<feature type="compositionally biased region" description="Polar residues" evidence="1">
    <location>
        <begin position="15"/>
        <end position="30"/>
    </location>
</feature>
<dbReference type="Proteomes" id="UP000887563">
    <property type="component" value="Unplaced"/>
</dbReference>
<proteinExistence type="predicted"/>
<keyword evidence="2" id="KW-1185">Reference proteome</keyword>
<dbReference type="WBParaSite" id="Minc3s03385g33692">
    <property type="protein sequence ID" value="Minc3s03385g33692"/>
    <property type="gene ID" value="Minc3s03385g33692"/>
</dbReference>
<protein>
    <submittedName>
        <fullName evidence="3">Candidate secreted effector</fullName>
    </submittedName>
</protein>
<feature type="region of interest" description="Disordered" evidence="1">
    <location>
        <begin position="1"/>
        <end position="30"/>
    </location>
</feature>